<dbReference type="Pfam" id="PF04377">
    <property type="entry name" value="ATE_C"/>
    <property type="match status" value="1"/>
</dbReference>
<dbReference type="InterPro" id="IPR007472">
    <property type="entry name" value="N-end_Aminoacyl_Trfase_C"/>
</dbReference>
<dbReference type="PANTHER" id="PTHR21367">
    <property type="entry name" value="ARGININE-TRNA-PROTEIN TRANSFERASE 1"/>
    <property type="match status" value="1"/>
</dbReference>
<name>A0A1J1I6X6_9DIPT</name>
<dbReference type="Pfam" id="PF04376">
    <property type="entry name" value="ATE_N"/>
    <property type="match status" value="1"/>
</dbReference>
<feature type="region of interest" description="Disordered" evidence="5">
    <location>
        <begin position="338"/>
        <end position="364"/>
    </location>
</feature>
<evidence type="ECO:0000313" key="8">
    <source>
        <dbReference type="EMBL" id="CRK95939.1"/>
    </source>
</evidence>
<dbReference type="PANTHER" id="PTHR21367:SF1">
    <property type="entry name" value="ARGINYL-TRNA--PROTEIN TRANSFERASE 1"/>
    <property type="match status" value="1"/>
</dbReference>
<keyword evidence="9" id="KW-1185">Reference proteome</keyword>
<evidence type="ECO:0000313" key="9">
    <source>
        <dbReference type="Proteomes" id="UP000183832"/>
    </source>
</evidence>
<dbReference type="STRING" id="568069.A0A1J1I6X6"/>
<dbReference type="Pfam" id="PF21672">
    <property type="entry name" value="COMM_HN"/>
    <property type="match status" value="1"/>
</dbReference>
<dbReference type="SUPFAM" id="SSF55729">
    <property type="entry name" value="Acyl-CoA N-acyltransferases (Nat)"/>
    <property type="match status" value="1"/>
</dbReference>
<feature type="domain" description="N-end rule aminoacyl transferase C-terminal" evidence="7">
    <location>
        <begin position="479"/>
        <end position="615"/>
    </location>
</feature>
<organism evidence="8 9">
    <name type="scientific">Clunio marinus</name>
    <dbReference type="NCBI Taxonomy" id="568069"/>
    <lineage>
        <taxon>Eukaryota</taxon>
        <taxon>Metazoa</taxon>
        <taxon>Ecdysozoa</taxon>
        <taxon>Arthropoda</taxon>
        <taxon>Hexapoda</taxon>
        <taxon>Insecta</taxon>
        <taxon>Pterygota</taxon>
        <taxon>Neoptera</taxon>
        <taxon>Endopterygota</taxon>
        <taxon>Diptera</taxon>
        <taxon>Nematocera</taxon>
        <taxon>Chironomoidea</taxon>
        <taxon>Chironomidae</taxon>
        <taxon>Clunio</taxon>
    </lineage>
</organism>
<accession>A0A1J1I6X6</accession>
<evidence type="ECO:0000256" key="4">
    <source>
        <dbReference type="ARBA" id="ARBA00023315"/>
    </source>
</evidence>
<evidence type="ECO:0000256" key="1">
    <source>
        <dbReference type="ARBA" id="ARBA00009991"/>
    </source>
</evidence>
<evidence type="ECO:0000256" key="3">
    <source>
        <dbReference type="ARBA" id="ARBA00022679"/>
    </source>
</evidence>
<dbReference type="GO" id="GO:0005737">
    <property type="term" value="C:cytoplasm"/>
    <property type="evidence" value="ECO:0007669"/>
    <property type="project" value="TreeGrafter"/>
</dbReference>
<dbReference type="GO" id="GO:0004057">
    <property type="term" value="F:arginyl-tRNA--protein transferase activity"/>
    <property type="evidence" value="ECO:0007669"/>
    <property type="project" value="UniProtKB-EC"/>
</dbReference>
<dbReference type="OrthoDB" id="74183at2759"/>
<dbReference type="InterPro" id="IPR007471">
    <property type="entry name" value="N-end_Aminoacyl_Trfase_N"/>
</dbReference>
<dbReference type="Proteomes" id="UP000183832">
    <property type="component" value="Unassembled WGS sequence"/>
</dbReference>
<dbReference type="InterPro" id="IPR030700">
    <property type="entry name" value="N-end_Aminoacyl_Trfase"/>
</dbReference>
<evidence type="ECO:0000259" key="7">
    <source>
        <dbReference type="Pfam" id="PF04377"/>
    </source>
</evidence>
<feature type="domain" description="N-end aminoacyl transferase N-terminal" evidence="6">
    <location>
        <begin position="217"/>
        <end position="269"/>
    </location>
</feature>
<comment type="similarity">
    <text evidence="1">Belongs to the R-transferase family.</text>
</comment>
<feature type="region of interest" description="Disordered" evidence="5">
    <location>
        <begin position="277"/>
        <end position="308"/>
    </location>
</feature>
<evidence type="ECO:0000259" key="6">
    <source>
        <dbReference type="Pfam" id="PF04376"/>
    </source>
</evidence>
<dbReference type="InterPro" id="IPR016181">
    <property type="entry name" value="Acyl_CoA_acyltransferase"/>
</dbReference>
<protein>
    <recommendedName>
        <fullName evidence="2">arginyltransferase</fullName>
        <ecNumber evidence="2">2.3.2.8</ecNumber>
    </recommendedName>
</protein>
<evidence type="ECO:0000256" key="5">
    <source>
        <dbReference type="SAM" id="MobiDB-lite"/>
    </source>
</evidence>
<gene>
    <name evidence="8" type="ORF">CLUMA_CG009384</name>
</gene>
<sequence>MKFKFCGDGDCPDYILATIHSNLCGLSSIKLRILASQVVKAVLSEEAIDEKKFSESFGGSTDDSKAAYACIRFLLLSGVRYSIGKDIFSVELQQLGLPREHSLALGKVLDENSSSLREHLKSKALTINELIDVKFKESGGIDCIQMEMTIKNLVDENGRGIDGNVTKDINISKADIPLLLHDLKLIKSKMDHYDYENILINVFLFNYRVLCYGFWAHTLNVNDYQEMINRNWRRSGQYCYKPKNTDTCCPMYTIKCDALNFKLSKSHKKILKKMNRFLRDGTKSKDRNNQSDIKQREVQEMKSSHKHSDVKVNEINVTSIGGDKNVVKVKPCVKRERNLPAGPVGGSHNSVSSIAEKPSNPKKAKVIRIERKKKKLAAKGLTLADVPRKKANNVEKSLEDFLNQEPKDGKHRLEVKLIPSKHGSNETIFKLYQKYQMQVHKDPIEKLNLKSYERFLVNSPLQTKIISINAAEGSNINLSFNLFCKYENMIHKSSDNEFTEYVQFLASSPLKMIKDDTTPSQGFGSFHYQYYLDGVLIAVGVIDILPECVSSVYLYYDPNYSFLSLGTYASLREIALVRELYKSCQQLSNYYLGFYIPTCPKMRYKANIKPSFLLCPEVFTWHLLDGELSAKIDSVPYYRINKDEDDAEKVTEDNLGSTLVLANRTAMKYGDFKRLASLPRNLREDSNEVMEYAALVGRSLSQKMLLFRYIKIIKKKYKSLIAMNDQ</sequence>
<reference evidence="8 9" key="1">
    <citation type="submission" date="2015-04" db="EMBL/GenBank/DDBJ databases">
        <authorList>
            <person name="Syromyatnikov M.Y."/>
            <person name="Popov V.N."/>
        </authorList>
    </citation>
    <scope>NUCLEOTIDE SEQUENCE [LARGE SCALE GENOMIC DNA]</scope>
</reference>
<keyword evidence="3" id="KW-0808">Transferase</keyword>
<dbReference type="EC" id="2.3.2.8" evidence="2"/>
<evidence type="ECO:0000256" key="2">
    <source>
        <dbReference type="ARBA" id="ARBA00012025"/>
    </source>
</evidence>
<proteinExistence type="inferred from homology"/>
<keyword evidence="4" id="KW-0012">Acyltransferase</keyword>
<dbReference type="AlphaFoldDB" id="A0A1J1I6X6"/>
<dbReference type="EMBL" id="CVRI01000043">
    <property type="protein sequence ID" value="CRK95939.1"/>
    <property type="molecule type" value="Genomic_DNA"/>
</dbReference>